<dbReference type="Gene3D" id="3.40.30.10">
    <property type="entry name" value="Glutaredoxin"/>
    <property type="match status" value="1"/>
</dbReference>
<accession>A0A2H5XDF4</accession>
<dbReference type="Proteomes" id="UP000236173">
    <property type="component" value="Unassembled WGS sequence"/>
</dbReference>
<reference evidence="3" key="1">
    <citation type="submission" date="2017-09" db="EMBL/GenBank/DDBJ databases">
        <title>Metaegenomics of thermophilic ammonia-oxidizing enrichment culture.</title>
        <authorList>
            <person name="Kato S."/>
            <person name="Suzuki K."/>
        </authorList>
    </citation>
    <scope>NUCLEOTIDE SEQUENCE [LARGE SCALE GENOMIC DNA]</scope>
</reference>
<sequence length="109" mass="12382">MIEWQKKYGKRGFVVIAFSNMPADVQRTVGKQLGVNYILAQWDKSKLPKPVSLVMGYPTNMLIDRQGRLRTVVMGPMLEQLEKELAAALKEKPANQQKTPPARRTKVTQ</sequence>
<gene>
    <name evidence="2" type="ORF">HRbin17_01732</name>
</gene>
<evidence type="ECO:0000313" key="2">
    <source>
        <dbReference type="EMBL" id="GBC99210.1"/>
    </source>
</evidence>
<organism evidence="2 3">
    <name type="scientific">Candidatus Fervidibacter japonicus</name>
    <dbReference type="NCBI Taxonomy" id="2035412"/>
    <lineage>
        <taxon>Bacteria</taxon>
        <taxon>Candidatus Fervidibacterota</taxon>
        <taxon>Candidatus Fervidibacter</taxon>
    </lineage>
</organism>
<dbReference type="InterPro" id="IPR036249">
    <property type="entry name" value="Thioredoxin-like_sf"/>
</dbReference>
<comment type="caution">
    <text evidence="2">The sequence shown here is derived from an EMBL/GenBank/DDBJ whole genome shotgun (WGS) entry which is preliminary data.</text>
</comment>
<dbReference type="EMBL" id="BEHT01000022">
    <property type="protein sequence ID" value="GBC99210.1"/>
    <property type="molecule type" value="Genomic_DNA"/>
</dbReference>
<evidence type="ECO:0008006" key="4">
    <source>
        <dbReference type="Google" id="ProtNLM"/>
    </source>
</evidence>
<name>A0A2H5XDF4_9BACT</name>
<dbReference type="SUPFAM" id="SSF52833">
    <property type="entry name" value="Thioredoxin-like"/>
    <property type="match status" value="1"/>
</dbReference>
<protein>
    <recommendedName>
        <fullName evidence="4">Thiol-disulfide oxidoreductase ResA</fullName>
    </recommendedName>
</protein>
<evidence type="ECO:0000256" key="1">
    <source>
        <dbReference type="SAM" id="MobiDB-lite"/>
    </source>
</evidence>
<feature type="region of interest" description="Disordered" evidence="1">
    <location>
        <begin position="90"/>
        <end position="109"/>
    </location>
</feature>
<dbReference type="AlphaFoldDB" id="A0A2H5XDF4"/>
<evidence type="ECO:0000313" key="3">
    <source>
        <dbReference type="Proteomes" id="UP000236173"/>
    </source>
</evidence>
<proteinExistence type="predicted"/>